<proteinExistence type="predicted"/>
<dbReference type="OrthoDB" id="7305202at2"/>
<accession>A0A371X7H2</accession>
<reference evidence="1 2" key="1">
    <citation type="submission" date="2018-08" db="EMBL/GenBank/DDBJ databases">
        <title>Fulvimarina sp. 85, whole genome shotgun sequence.</title>
        <authorList>
            <person name="Tuo L."/>
        </authorList>
    </citation>
    <scope>NUCLEOTIDE SEQUENCE [LARGE SCALE GENOMIC DNA]</scope>
    <source>
        <strain evidence="1 2">85</strain>
    </source>
</reference>
<dbReference type="Proteomes" id="UP000264310">
    <property type="component" value="Unassembled WGS sequence"/>
</dbReference>
<keyword evidence="2" id="KW-1185">Reference proteome</keyword>
<protein>
    <submittedName>
        <fullName evidence="1">Uncharacterized protein</fullName>
    </submittedName>
</protein>
<evidence type="ECO:0000313" key="1">
    <source>
        <dbReference type="EMBL" id="RFC65014.1"/>
    </source>
</evidence>
<name>A0A371X7H2_9HYPH</name>
<organism evidence="1 2">
    <name type="scientific">Fulvimarina endophytica</name>
    <dbReference type="NCBI Taxonomy" id="2293836"/>
    <lineage>
        <taxon>Bacteria</taxon>
        <taxon>Pseudomonadati</taxon>
        <taxon>Pseudomonadota</taxon>
        <taxon>Alphaproteobacteria</taxon>
        <taxon>Hyphomicrobiales</taxon>
        <taxon>Aurantimonadaceae</taxon>
        <taxon>Fulvimarina</taxon>
    </lineage>
</organism>
<dbReference type="AlphaFoldDB" id="A0A371X7H2"/>
<dbReference type="EMBL" id="QURL01000002">
    <property type="protein sequence ID" value="RFC65014.1"/>
    <property type="molecule type" value="Genomic_DNA"/>
</dbReference>
<gene>
    <name evidence="1" type="ORF">DYI37_03875</name>
</gene>
<dbReference type="RefSeq" id="WP_116681912.1">
    <property type="nucleotide sequence ID" value="NZ_QURL01000002.1"/>
</dbReference>
<sequence length="155" mass="17106">MTDTTKVKMTDATVAQLMMLATQTLGLEIEGTPTKAQLKAKIAEAGFSETEFEVEEEVEPVENPTDAQIAEMDDERTVRIVIPKQEGVPGGTDAVPIGVNGRVARVMRGIEVDVPVKYVRVLDNAKKTVFTKDENQKIIGKEEVHIYPFSVIRAY</sequence>
<evidence type="ECO:0000313" key="2">
    <source>
        <dbReference type="Proteomes" id="UP000264310"/>
    </source>
</evidence>
<comment type="caution">
    <text evidence="1">The sequence shown here is derived from an EMBL/GenBank/DDBJ whole genome shotgun (WGS) entry which is preliminary data.</text>
</comment>